<accession>A0A926NWX5</accession>
<dbReference type="Pfam" id="PF14014">
    <property type="entry name" value="DUF4230"/>
    <property type="match status" value="1"/>
</dbReference>
<dbReference type="RefSeq" id="WP_191162905.1">
    <property type="nucleotide sequence ID" value="NZ_JACWMX010000003.1"/>
</dbReference>
<organism evidence="2 3">
    <name type="scientific">Mucilaginibacter glaciei</name>
    <dbReference type="NCBI Taxonomy" id="2772109"/>
    <lineage>
        <taxon>Bacteria</taxon>
        <taxon>Pseudomonadati</taxon>
        <taxon>Bacteroidota</taxon>
        <taxon>Sphingobacteriia</taxon>
        <taxon>Sphingobacteriales</taxon>
        <taxon>Sphingobacteriaceae</taxon>
        <taxon>Mucilaginibacter</taxon>
    </lineage>
</organism>
<dbReference type="AlphaFoldDB" id="A0A926NWX5"/>
<keyword evidence="1" id="KW-0472">Membrane</keyword>
<dbReference type="InterPro" id="IPR025324">
    <property type="entry name" value="DUF4230"/>
</dbReference>
<keyword evidence="1" id="KW-0812">Transmembrane</keyword>
<protein>
    <submittedName>
        <fullName evidence="2">DUF4230 domain-containing protein</fullName>
    </submittedName>
</protein>
<keyword evidence="3" id="KW-1185">Reference proteome</keyword>
<evidence type="ECO:0000313" key="3">
    <source>
        <dbReference type="Proteomes" id="UP000619078"/>
    </source>
</evidence>
<comment type="caution">
    <text evidence="2">The sequence shown here is derived from an EMBL/GenBank/DDBJ whole genome shotgun (WGS) entry which is preliminary data.</text>
</comment>
<gene>
    <name evidence="2" type="ORF">IDJ76_08895</name>
</gene>
<proteinExistence type="predicted"/>
<dbReference type="EMBL" id="JACWMX010000003">
    <property type="protein sequence ID" value="MBD1393214.1"/>
    <property type="molecule type" value="Genomic_DNA"/>
</dbReference>
<evidence type="ECO:0000256" key="1">
    <source>
        <dbReference type="SAM" id="Phobius"/>
    </source>
</evidence>
<dbReference type="Proteomes" id="UP000619078">
    <property type="component" value="Unassembled WGS sequence"/>
</dbReference>
<name>A0A926NWX5_9SPHI</name>
<keyword evidence="1" id="KW-1133">Transmembrane helix</keyword>
<feature type="transmembrane region" description="Helical" evidence="1">
    <location>
        <begin position="12"/>
        <end position="30"/>
    </location>
</feature>
<sequence length="196" mass="22305">MLNTSRSRISLTLVFALVITGFLVFLFFYIKNEFTKTHTEVTEDVMVSKIVSMGKLELVKYAMKDVVEKKELHLVLPDSRVLFVAVGEVTACIDLTKVKKSDITQTKDSILVTLPKPEICYVKLDHQKSRVYDVSGVWFADKSKTMVEDVYKLAEKKILAGATEMKILDKARENASLIFKPFLENVSAKKIILFFK</sequence>
<reference evidence="2" key="1">
    <citation type="submission" date="2020-09" db="EMBL/GenBank/DDBJ databases">
        <title>Novel species of Mucilaginibacter isolated from a glacier on the Tibetan Plateau.</title>
        <authorList>
            <person name="Liu Q."/>
            <person name="Xin Y.-H."/>
        </authorList>
    </citation>
    <scope>NUCLEOTIDE SEQUENCE</scope>
    <source>
        <strain evidence="2">ZB1P21</strain>
    </source>
</reference>
<evidence type="ECO:0000313" key="2">
    <source>
        <dbReference type="EMBL" id="MBD1393214.1"/>
    </source>
</evidence>